<evidence type="ECO:0000256" key="6">
    <source>
        <dbReference type="SAM" id="Phobius"/>
    </source>
</evidence>
<evidence type="ECO:0000313" key="8">
    <source>
        <dbReference type="EMBL" id="KAF9612268.1"/>
    </source>
</evidence>
<gene>
    <name evidence="8" type="ORF">IFM89_038838</name>
</gene>
<dbReference type="PANTHER" id="PTHR23051:SF0">
    <property type="entry name" value="SOLUTE CARRIER FAMILY 35 MEMBER F5"/>
    <property type="match status" value="1"/>
</dbReference>
<evidence type="ECO:0000313" key="9">
    <source>
        <dbReference type="Proteomes" id="UP000631114"/>
    </source>
</evidence>
<evidence type="ECO:0000256" key="3">
    <source>
        <dbReference type="ARBA" id="ARBA00022692"/>
    </source>
</evidence>
<sequence length="282" mass="31588">MNTEVWRWLLGLIYIVAVATIWVAAGFVVQSVVDGVECTWFWSSNKNVIHAGRSDKEEVLLGQSNLTRKGDDLNPSEFVEHGEMSEELVSNNHLDAKGRWTRTKTARVSLLLCPFWFLSYLCSNLSLKYTRVTSNTVLNSTSSLFTFLLSLIFLGERFTLLKLVSILLCFGGTVIVSLGDMESELSVIDTNPLLGDILALASACLYASFITIIRKRIPDEDEKCGRANKCSSLDCLGRRLGPRLLGWPDDSMRLVSDFYKILNQVNSEEIPDGVKLRRPLVN</sequence>
<dbReference type="GO" id="GO:0016020">
    <property type="term" value="C:membrane"/>
    <property type="evidence" value="ECO:0007669"/>
    <property type="project" value="UniProtKB-SubCell"/>
</dbReference>
<dbReference type="OrthoDB" id="1436450at2759"/>
<reference evidence="8 9" key="1">
    <citation type="submission" date="2020-10" db="EMBL/GenBank/DDBJ databases">
        <title>The Coptis chinensis genome and diversification of protoberbering-type alkaloids.</title>
        <authorList>
            <person name="Wang B."/>
            <person name="Shu S."/>
            <person name="Song C."/>
            <person name="Liu Y."/>
        </authorList>
    </citation>
    <scope>NUCLEOTIDE SEQUENCE [LARGE SCALE GENOMIC DNA]</scope>
    <source>
        <strain evidence="8">HL-2020</strain>
        <tissue evidence="8">Leaf</tissue>
    </source>
</reference>
<dbReference type="EMBL" id="JADFTS010000004">
    <property type="protein sequence ID" value="KAF9612268.1"/>
    <property type="molecule type" value="Genomic_DNA"/>
</dbReference>
<protein>
    <recommendedName>
        <fullName evidence="7">EamA domain-containing protein</fullName>
    </recommendedName>
</protein>
<dbReference type="PANTHER" id="PTHR23051">
    <property type="entry name" value="SOLUTE CARRIER FAMILY 35, MEMBER F5"/>
    <property type="match status" value="1"/>
</dbReference>
<feature type="transmembrane region" description="Helical" evidence="6">
    <location>
        <begin position="108"/>
        <end position="127"/>
    </location>
</feature>
<organism evidence="8 9">
    <name type="scientific">Coptis chinensis</name>
    <dbReference type="NCBI Taxonomy" id="261450"/>
    <lineage>
        <taxon>Eukaryota</taxon>
        <taxon>Viridiplantae</taxon>
        <taxon>Streptophyta</taxon>
        <taxon>Embryophyta</taxon>
        <taxon>Tracheophyta</taxon>
        <taxon>Spermatophyta</taxon>
        <taxon>Magnoliopsida</taxon>
        <taxon>Ranunculales</taxon>
        <taxon>Ranunculaceae</taxon>
        <taxon>Coptidoideae</taxon>
        <taxon>Coptis</taxon>
    </lineage>
</organism>
<keyword evidence="5 6" id="KW-0472">Membrane</keyword>
<dbReference type="SUPFAM" id="SSF103481">
    <property type="entry name" value="Multidrug resistance efflux transporter EmrE"/>
    <property type="match status" value="1"/>
</dbReference>
<evidence type="ECO:0000259" key="7">
    <source>
        <dbReference type="Pfam" id="PF00892"/>
    </source>
</evidence>
<comment type="subcellular location">
    <subcellularLocation>
        <location evidence="1">Membrane</location>
        <topology evidence="1">Multi-pass membrane protein</topology>
    </subcellularLocation>
</comment>
<dbReference type="Gene3D" id="1.10.3730.20">
    <property type="match status" value="1"/>
</dbReference>
<evidence type="ECO:0000256" key="4">
    <source>
        <dbReference type="ARBA" id="ARBA00022989"/>
    </source>
</evidence>
<evidence type="ECO:0000256" key="2">
    <source>
        <dbReference type="ARBA" id="ARBA00007635"/>
    </source>
</evidence>
<keyword evidence="3 6" id="KW-0812">Transmembrane</keyword>
<keyword evidence="9" id="KW-1185">Reference proteome</keyword>
<feature type="domain" description="EamA" evidence="7">
    <location>
        <begin position="108"/>
        <end position="177"/>
    </location>
</feature>
<dbReference type="AlphaFoldDB" id="A0A835IAF3"/>
<accession>A0A835IAF3</accession>
<evidence type="ECO:0000256" key="5">
    <source>
        <dbReference type="ARBA" id="ARBA00023136"/>
    </source>
</evidence>
<evidence type="ECO:0000256" key="1">
    <source>
        <dbReference type="ARBA" id="ARBA00004141"/>
    </source>
</evidence>
<feature type="transmembrane region" description="Helical" evidence="6">
    <location>
        <begin position="133"/>
        <end position="153"/>
    </location>
</feature>
<comment type="caution">
    <text evidence="8">The sequence shown here is derived from an EMBL/GenBank/DDBJ whole genome shotgun (WGS) entry which is preliminary data.</text>
</comment>
<dbReference type="Proteomes" id="UP000631114">
    <property type="component" value="Unassembled WGS sequence"/>
</dbReference>
<dbReference type="InterPro" id="IPR000620">
    <property type="entry name" value="EamA_dom"/>
</dbReference>
<keyword evidence="4 6" id="KW-1133">Transmembrane helix</keyword>
<proteinExistence type="inferred from homology"/>
<feature type="transmembrane region" description="Helical" evidence="6">
    <location>
        <begin position="6"/>
        <end position="29"/>
    </location>
</feature>
<dbReference type="Pfam" id="PF00892">
    <property type="entry name" value="EamA"/>
    <property type="match status" value="1"/>
</dbReference>
<dbReference type="InterPro" id="IPR037185">
    <property type="entry name" value="EmrE-like"/>
</dbReference>
<feature type="transmembrane region" description="Helical" evidence="6">
    <location>
        <begin position="160"/>
        <end position="181"/>
    </location>
</feature>
<comment type="similarity">
    <text evidence="2">Belongs to the drug/metabolite transporter (DMT) superfamily. Plant drug/metabolite exporter (P-DME) (TC 2.A.7.4) family.</text>
</comment>
<feature type="transmembrane region" description="Helical" evidence="6">
    <location>
        <begin position="193"/>
        <end position="213"/>
    </location>
</feature>
<name>A0A835IAF3_9MAGN</name>